<organism evidence="3 4">
    <name type="scientific">Phytophthora fragariae</name>
    <dbReference type="NCBI Taxonomy" id="53985"/>
    <lineage>
        <taxon>Eukaryota</taxon>
        <taxon>Sar</taxon>
        <taxon>Stramenopiles</taxon>
        <taxon>Oomycota</taxon>
        <taxon>Peronosporomycetes</taxon>
        <taxon>Peronosporales</taxon>
        <taxon>Peronosporaceae</taxon>
        <taxon>Phytophthora</taxon>
    </lineage>
</organism>
<sequence>MARGEKRGPDDSESSTSKRRRAAPPPPADNARDAFLFREAWRVFRGAGWSTKRPPTRSLDTRYKCVPGGNSFGKECVDYVLGGAGVVAEYMKCGDRGCAGVGADVVRGGAVLTLVAPALALLLTVVVAELEWFVPVLERLIVVASVIALLASELEWLVVVVVAVAVAAVPVLSLVAFVC</sequence>
<gene>
    <name evidence="3" type="ORF">PF005_g27326</name>
</gene>
<dbReference type="OrthoDB" id="122875at2759"/>
<keyword evidence="2" id="KW-0472">Membrane</keyword>
<reference evidence="3 4" key="1">
    <citation type="submission" date="2018-08" db="EMBL/GenBank/DDBJ databases">
        <title>Genomic investigation of the strawberry pathogen Phytophthora fragariae indicates pathogenicity is determined by transcriptional variation in three key races.</title>
        <authorList>
            <person name="Adams T.M."/>
            <person name="Armitage A.D."/>
            <person name="Sobczyk M.K."/>
            <person name="Bates H.J."/>
            <person name="Dunwell J.M."/>
            <person name="Nellist C.F."/>
            <person name="Harrison R.J."/>
        </authorList>
    </citation>
    <scope>NUCLEOTIDE SEQUENCE [LARGE SCALE GENOMIC DNA]</scope>
    <source>
        <strain evidence="3 4">NOV-27</strain>
    </source>
</reference>
<dbReference type="AlphaFoldDB" id="A0A6A3VTK5"/>
<feature type="compositionally biased region" description="Basic and acidic residues" evidence="1">
    <location>
        <begin position="1"/>
        <end position="10"/>
    </location>
</feature>
<proteinExistence type="predicted"/>
<feature type="transmembrane region" description="Helical" evidence="2">
    <location>
        <begin position="157"/>
        <end position="178"/>
    </location>
</feature>
<accession>A0A6A3VTK5</accession>
<keyword evidence="2" id="KW-1133">Transmembrane helix</keyword>
<evidence type="ECO:0000256" key="2">
    <source>
        <dbReference type="SAM" id="Phobius"/>
    </source>
</evidence>
<evidence type="ECO:0000256" key="1">
    <source>
        <dbReference type="SAM" id="MobiDB-lite"/>
    </source>
</evidence>
<keyword evidence="4" id="KW-1185">Reference proteome</keyword>
<keyword evidence="2" id="KW-0812">Transmembrane</keyword>
<dbReference type="Proteomes" id="UP000433483">
    <property type="component" value="Unassembled WGS sequence"/>
</dbReference>
<dbReference type="EMBL" id="QXGB01003397">
    <property type="protein sequence ID" value="KAE9171013.1"/>
    <property type="molecule type" value="Genomic_DNA"/>
</dbReference>
<protein>
    <submittedName>
        <fullName evidence="3">Uncharacterized protein</fullName>
    </submittedName>
</protein>
<feature type="region of interest" description="Disordered" evidence="1">
    <location>
        <begin position="1"/>
        <end position="31"/>
    </location>
</feature>
<feature type="transmembrane region" description="Helical" evidence="2">
    <location>
        <begin position="105"/>
        <end position="126"/>
    </location>
</feature>
<evidence type="ECO:0000313" key="4">
    <source>
        <dbReference type="Proteomes" id="UP000433483"/>
    </source>
</evidence>
<name>A0A6A3VTK5_9STRA</name>
<evidence type="ECO:0000313" key="3">
    <source>
        <dbReference type="EMBL" id="KAE9171013.1"/>
    </source>
</evidence>
<comment type="caution">
    <text evidence="3">The sequence shown here is derived from an EMBL/GenBank/DDBJ whole genome shotgun (WGS) entry which is preliminary data.</text>
</comment>